<keyword evidence="1" id="KW-0812">Transmembrane</keyword>
<dbReference type="AlphaFoldDB" id="A0AAT9GZZ0"/>
<reference evidence="2" key="1">
    <citation type="submission" date="2024-05" db="EMBL/GenBank/DDBJ databases">
        <title>Whole-Genome Sequence of CFS9, a Potential Fish Probiotic Isolated from the Body Surface of Silurus asotus.</title>
        <authorList>
            <person name="Kojima M."/>
            <person name="Tobioka K."/>
            <person name="Yokota K."/>
            <person name="Nakatani H."/>
            <person name="Hori K."/>
            <person name="Tamaru Y."/>
            <person name="Okazaki F."/>
        </authorList>
    </citation>
    <scope>NUCLEOTIDE SEQUENCE</scope>
    <source>
        <strain evidence="2">CFS9</strain>
    </source>
</reference>
<evidence type="ECO:0000256" key="1">
    <source>
        <dbReference type="SAM" id="Phobius"/>
    </source>
</evidence>
<proteinExistence type="predicted"/>
<gene>
    <name evidence="2" type="ORF">CFS9_14160</name>
</gene>
<feature type="transmembrane region" description="Helical" evidence="1">
    <location>
        <begin position="12"/>
        <end position="34"/>
    </location>
</feature>
<protein>
    <recommendedName>
        <fullName evidence="3">PEP-CTERM protein-sorting domain-containing protein</fullName>
    </recommendedName>
</protein>
<sequence>MKPNSTSTAEKVFHFVFVFAASAGLGYALVNQFFLEKPNMALLLVMICLFVASMASWQRKKYTKS</sequence>
<keyword evidence="1" id="KW-1133">Transmembrane helix</keyword>
<dbReference type="EMBL" id="AP031573">
    <property type="protein sequence ID" value="BFM42775.1"/>
    <property type="molecule type" value="Genomic_DNA"/>
</dbReference>
<name>A0AAT9GZZ0_9FLAO</name>
<accession>A0AAT9GZZ0</accession>
<feature type="transmembrane region" description="Helical" evidence="1">
    <location>
        <begin position="40"/>
        <end position="57"/>
    </location>
</feature>
<dbReference type="RefSeq" id="WP_369617897.1">
    <property type="nucleotide sequence ID" value="NZ_AP031573.1"/>
</dbReference>
<evidence type="ECO:0008006" key="3">
    <source>
        <dbReference type="Google" id="ProtNLM"/>
    </source>
</evidence>
<organism evidence="2">
    <name type="scientific">Flavobacterium sp. CFS9</name>
    <dbReference type="NCBI Taxonomy" id="3143118"/>
    <lineage>
        <taxon>Bacteria</taxon>
        <taxon>Pseudomonadati</taxon>
        <taxon>Bacteroidota</taxon>
        <taxon>Flavobacteriia</taxon>
        <taxon>Flavobacteriales</taxon>
        <taxon>Flavobacteriaceae</taxon>
        <taxon>Flavobacterium</taxon>
    </lineage>
</organism>
<keyword evidence="1" id="KW-0472">Membrane</keyword>
<evidence type="ECO:0000313" key="2">
    <source>
        <dbReference type="EMBL" id="BFM42775.1"/>
    </source>
</evidence>